<dbReference type="AlphaFoldDB" id="A0A0E9PBC6"/>
<name>A0A0E9PBC6_ANGAN</name>
<sequence>MHTCFFYAHTHKVRFKGTLGCFLTEVHALRIFSGSKLLKFC</sequence>
<proteinExistence type="predicted"/>
<organism evidence="1">
    <name type="scientific">Anguilla anguilla</name>
    <name type="common">European freshwater eel</name>
    <name type="synonym">Muraena anguilla</name>
    <dbReference type="NCBI Taxonomy" id="7936"/>
    <lineage>
        <taxon>Eukaryota</taxon>
        <taxon>Metazoa</taxon>
        <taxon>Chordata</taxon>
        <taxon>Craniata</taxon>
        <taxon>Vertebrata</taxon>
        <taxon>Euteleostomi</taxon>
        <taxon>Actinopterygii</taxon>
        <taxon>Neopterygii</taxon>
        <taxon>Teleostei</taxon>
        <taxon>Anguilliformes</taxon>
        <taxon>Anguillidae</taxon>
        <taxon>Anguilla</taxon>
    </lineage>
</organism>
<accession>A0A0E9PBC6</accession>
<reference evidence="1" key="1">
    <citation type="submission" date="2014-11" db="EMBL/GenBank/DDBJ databases">
        <authorList>
            <person name="Amaro Gonzalez C."/>
        </authorList>
    </citation>
    <scope>NUCLEOTIDE SEQUENCE</scope>
</reference>
<dbReference type="EMBL" id="GBXM01106763">
    <property type="protein sequence ID" value="JAH01814.1"/>
    <property type="molecule type" value="Transcribed_RNA"/>
</dbReference>
<evidence type="ECO:0000313" key="1">
    <source>
        <dbReference type="EMBL" id="JAH01814.1"/>
    </source>
</evidence>
<reference evidence="1" key="2">
    <citation type="journal article" date="2015" name="Fish Shellfish Immunol.">
        <title>Early steps in the European eel (Anguilla anguilla)-Vibrio vulnificus interaction in the gills: Role of the RtxA13 toxin.</title>
        <authorList>
            <person name="Callol A."/>
            <person name="Pajuelo D."/>
            <person name="Ebbesson L."/>
            <person name="Teles M."/>
            <person name="MacKenzie S."/>
            <person name="Amaro C."/>
        </authorList>
    </citation>
    <scope>NUCLEOTIDE SEQUENCE</scope>
</reference>
<protein>
    <submittedName>
        <fullName evidence="1">Uncharacterized protein</fullName>
    </submittedName>
</protein>